<evidence type="ECO:0000313" key="9">
    <source>
        <dbReference type="EMBL" id="QOD56972.1"/>
    </source>
</evidence>
<protein>
    <recommendedName>
        <fullName evidence="7">Cell division protein FtsB</fullName>
    </recommendedName>
</protein>
<reference evidence="10" key="2">
    <citation type="submission" date="2017-05" db="EMBL/GenBank/DDBJ databases">
        <title>Whole genome sequence of fish pathogenic bacteria, Photobacterium damselae subsp. piscicida, strain 91-197, isolated from hybrid striped bass (Morone sp.) in USA.</title>
        <authorList>
            <person name="Teru Y."/>
            <person name="Hikima J."/>
            <person name="Kono T."/>
            <person name="Sakai M."/>
            <person name="Takano T."/>
            <person name="Hawke J.P."/>
            <person name="Takeyama H."/>
            <person name="Aoki T."/>
        </authorList>
    </citation>
    <scope>NUCLEOTIDE SEQUENCE [LARGE SCALE GENOMIC DNA]</scope>
    <source>
        <strain evidence="10">91-197</strain>
    </source>
</reference>
<evidence type="ECO:0000256" key="1">
    <source>
        <dbReference type="ARBA" id="ARBA00022475"/>
    </source>
</evidence>
<evidence type="ECO:0000313" key="8">
    <source>
        <dbReference type="EMBL" id="BAX54101.1"/>
    </source>
</evidence>
<feature type="topological domain" description="Cytoplasmic" evidence="7">
    <location>
        <begin position="1"/>
        <end position="3"/>
    </location>
</feature>
<comment type="subunit">
    <text evidence="7">Part of a complex composed of FtsB, FtsL and FtsQ.</text>
</comment>
<evidence type="ECO:0000256" key="6">
    <source>
        <dbReference type="ARBA" id="ARBA00023306"/>
    </source>
</evidence>
<comment type="similarity">
    <text evidence="7">Belongs to the FtsB family.</text>
</comment>
<dbReference type="InterPro" id="IPR023081">
    <property type="entry name" value="Cell_div_FtsB"/>
</dbReference>
<keyword evidence="3 7" id="KW-0812">Transmembrane</keyword>
<evidence type="ECO:0000256" key="5">
    <source>
        <dbReference type="ARBA" id="ARBA00023136"/>
    </source>
</evidence>
<keyword evidence="4 7" id="KW-1133">Transmembrane helix</keyword>
<dbReference type="EMBL" id="CP061854">
    <property type="protein sequence ID" value="QOD56972.1"/>
    <property type="molecule type" value="Genomic_DNA"/>
</dbReference>
<dbReference type="Proteomes" id="UP000516656">
    <property type="component" value="Chromosome 1"/>
</dbReference>
<evidence type="ECO:0000313" key="11">
    <source>
        <dbReference type="Proteomes" id="UP000516656"/>
    </source>
</evidence>
<accession>A0A1Q9H374</accession>
<feature type="topological domain" description="Periplasmic" evidence="7">
    <location>
        <begin position="22"/>
        <end position="95"/>
    </location>
</feature>
<proteinExistence type="inferred from homology"/>
<evidence type="ECO:0000256" key="4">
    <source>
        <dbReference type="ARBA" id="ARBA00022989"/>
    </source>
</evidence>
<keyword evidence="6 7" id="KW-0131">Cell cycle</keyword>
<keyword evidence="7" id="KW-0997">Cell inner membrane</keyword>
<reference evidence="8" key="1">
    <citation type="journal article" date="2017" name="Genome Announc.">
        <title>Whole-Genome Sequence of Photobacterium damselae subsp. piscicida Strain 91-197, Isolated from Hybrid Striped Bass (Morone sp.) in the United States.</title>
        <authorList>
            <person name="Teru Y."/>
            <person name="Hikima J."/>
            <person name="Kono T."/>
            <person name="Sakai M."/>
            <person name="Takano T."/>
            <person name="Hawke J.P."/>
            <person name="Takeyama H."/>
            <person name="Aoki T."/>
        </authorList>
    </citation>
    <scope>NUCLEOTIDE SEQUENCE</scope>
    <source>
        <strain evidence="8">91-197</strain>
    </source>
</reference>
<evidence type="ECO:0000313" key="10">
    <source>
        <dbReference type="Proteomes" id="UP000218676"/>
    </source>
</evidence>
<dbReference type="RefSeq" id="WP_044174501.1">
    <property type="nucleotide sequence ID" value="NZ_AP018045.1"/>
</dbReference>
<feature type="coiled-coil region" evidence="7">
    <location>
        <begin position="29"/>
        <end position="56"/>
    </location>
</feature>
<dbReference type="EMBL" id="AP018045">
    <property type="protein sequence ID" value="BAX54101.1"/>
    <property type="molecule type" value="Genomic_DNA"/>
</dbReference>
<comment type="function">
    <text evidence="7">Essential cell division protein. May link together the upstream cell division proteins, which are predominantly cytoplasmic, with the downstream cell division proteins, which are predominantly periplasmic.</text>
</comment>
<reference evidence="9 11" key="3">
    <citation type="submission" date="2020-09" db="EMBL/GenBank/DDBJ databases">
        <title>Complete, closed and curated genome sequences of Photobacterium damselae subsp. piscicida isolates from Australia indicate localised evolution and additional plasmid-borne pathogenicity mechanisms.</title>
        <authorList>
            <person name="Baseggio L."/>
            <person name="Silayeva O."/>
            <person name="Buller N."/>
            <person name="Landos M."/>
            <person name="Engelstaedter J."/>
            <person name="Barnes A.C."/>
        </authorList>
    </citation>
    <scope>NUCLEOTIDE SEQUENCE [LARGE SCALE GENOMIC DNA]</scope>
    <source>
        <strain evidence="9 11">AS-16-0540-1</strain>
    </source>
</reference>
<dbReference type="PANTHER" id="PTHR37485:SF1">
    <property type="entry name" value="CELL DIVISION PROTEIN FTSB"/>
    <property type="match status" value="1"/>
</dbReference>
<keyword evidence="5 7" id="KW-0472">Membrane</keyword>
<evidence type="ECO:0000256" key="3">
    <source>
        <dbReference type="ARBA" id="ARBA00022692"/>
    </source>
</evidence>
<dbReference type="NCBIfam" id="NF002058">
    <property type="entry name" value="PRK00888.1"/>
    <property type="match status" value="1"/>
</dbReference>
<dbReference type="GO" id="GO:0032153">
    <property type="term" value="C:cell division site"/>
    <property type="evidence" value="ECO:0007669"/>
    <property type="project" value="UniProtKB-UniRule"/>
</dbReference>
<dbReference type="GO" id="GO:0043093">
    <property type="term" value="P:FtsZ-dependent cytokinesis"/>
    <property type="evidence" value="ECO:0007669"/>
    <property type="project" value="UniProtKB-UniRule"/>
</dbReference>
<evidence type="ECO:0000256" key="7">
    <source>
        <dbReference type="HAMAP-Rule" id="MF_00599"/>
    </source>
</evidence>
<keyword evidence="2 7" id="KW-0132">Cell division</keyword>
<sequence>MRLLTIVLLGLLCWLQYDFWTGKNGMDEYRSVQNNIQIQERANAELELRNQQMYAEINDLHGGNEAVEERARSVLGLIKPNETFFRIVGDDNDDS</sequence>
<keyword evidence="7" id="KW-0175">Coiled coil</keyword>
<gene>
    <name evidence="7 9" type="primary">ftsB</name>
    <name evidence="9" type="ORF">IC627_02605</name>
    <name evidence="8" type="ORF">PDPUS_1_02727</name>
</gene>
<dbReference type="AlphaFoldDB" id="A0A1Q9H374"/>
<keyword evidence="1 7" id="KW-1003">Cell membrane</keyword>
<dbReference type="GO" id="GO:0030428">
    <property type="term" value="C:cell septum"/>
    <property type="evidence" value="ECO:0007669"/>
    <property type="project" value="TreeGrafter"/>
</dbReference>
<dbReference type="GO" id="GO:0005886">
    <property type="term" value="C:plasma membrane"/>
    <property type="evidence" value="ECO:0007669"/>
    <property type="project" value="UniProtKB-SubCell"/>
</dbReference>
<name>A0A1Q9H374_PHODP</name>
<dbReference type="Proteomes" id="UP000218676">
    <property type="component" value="Chromosome 1"/>
</dbReference>
<dbReference type="PANTHER" id="PTHR37485">
    <property type="entry name" value="CELL DIVISION PROTEIN FTSB"/>
    <property type="match status" value="1"/>
</dbReference>
<dbReference type="Pfam" id="PF04977">
    <property type="entry name" value="DivIC"/>
    <property type="match status" value="1"/>
</dbReference>
<organism evidence="8 10">
    <name type="scientific">Photobacterium damsela subsp. piscicida</name>
    <name type="common">Pasteurella piscicida</name>
    <dbReference type="NCBI Taxonomy" id="38294"/>
    <lineage>
        <taxon>Bacteria</taxon>
        <taxon>Pseudomonadati</taxon>
        <taxon>Pseudomonadota</taxon>
        <taxon>Gammaproteobacteria</taxon>
        <taxon>Vibrionales</taxon>
        <taxon>Vibrionaceae</taxon>
        <taxon>Photobacterium</taxon>
    </lineage>
</organism>
<comment type="subcellular location">
    <subcellularLocation>
        <location evidence="7">Cell inner membrane</location>
        <topology evidence="7">Single-pass type II membrane protein</topology>
    </subcellularLocation>
    <text evidence="7">Localizes to the division septum.</text>
</comment>
<evidence type="ECO:0000256" key="2">
    <source>
        <dbReference type="ARBA" id="ARBA00022618"/>
    </source>
</evidence>
<dbReference type="HAMAP" id="MF_00599">
    <property type="entry name" value="FtsB"/>
    <property type="match status" value="1"/>
</dbReference>
<dbReference type="InterPro" id="IPR007060">
    <property type="entry name" value="FtsL/DivIC"/>
</dbReference>